<gene>
    <name evidence="1" type="ORF">ERS027659_04085</name>
</gene>
<evidence type="ECO:0000313" key="2">
    <source>
        <dbReference type="Proteomes" id="UP000050164"/>
    </source>
</evidence>
<organism evidence="1 2">
    <name type="scientific">Mycobacterium tuberculosis</name>
    <dbReference type="NCBI Taxonomy" id="1773"/>
    <lineage>
        <taxon>Bacteria</taxon>
        <taxon>Bacillati</taxon>
        <taxon>Actinomycetota</taxon>
        <taxon>Actinomycetes</taxon>
        <taxon>Mycobacteriales</taxon>
        <taxon>Mycobacteriaceae</taxon>
        <taxon>Mycobacterium</taxon>
        <taxon>Mycobacterium tuberculosis complex</taxon>
    </lineage>
</organism>
<evidence type="ECO:0000313" key="1">
    <source>
        <dbReference type="EMBL" id="CKT19987.1"/>
    </source>
</evidence>
<name>A0A655AMQ4_MYCTX</name>
<reference evidence="1 2" key="1">
    <citation type="submission" date="2015-03" db="EMBL/GenBank/DDBJ databases">
        <authorList>
            <consortium name="Pathogen Informatics"/>
        </authorList>
    </citation>
    <scope>NUCLEOTIDE SEQUENCE [LARGE SCALE GENOMIC DNA]</scope>
    <source>
        <strain evidence="1 2">Bir 185</strain>
    </source>
</reference>
<proteinExistence type="predicted"/>
<protein>
    <submittedName>
        <fullName evidence="1">Uncharacterized protein</fullName>
    </submittedName>
</protein>
<dbReference type="AlphaFoldDB" id="A0A655AMQ4"/>
<accession>A0A655AMQ4</accession>
<sequence length="200" mass="20156">MPPTGTSTVTGIPPVADVGRASGSLASPLRKPLATLAGAPTRAAAAACRFPACTALTNAVVLSANAIAVVIGEPTALRVIASGNPNVITPVKFVVSIEKAMVVSVTVITTLVKFCDMAPGMLRMGNRSPTGPSSRMFDKSLASTPLTKTFTTAPNTSVTAPLTSPAARACKADCRLGGMPASPIAKSLVASVSAVRVSWP</sequence>
<dbReference type="Proteomes" id="UP000050164">
    <property type="component" value="Unassembled WGS sequence"/>
</dbReference>
<dbReference type="EMBL" id="CNFT01001353">
    <property type="protein sequence ID" value="CKT19987.1"/>
    <property type="molecule type" value="Genomic_DNA"/>
</dbReference>